<dbReference type="InterPro" id="IPR043751">
    <property type="entry name" value="DUF5696"/>
</dbReference>
<evidence type="ECO:0000313" key="2">
    <source>
        <dbReference type="EMBL" id="AGS51911.1"/>
    </source>
</evidence>
<protein>
    <recommendedName>
        <fullName evidence="3">Lipoprotein</fullName>
    </recommendedName>
</protein>
<dbReference type="EMBL" id="JQ844177">
    <property type="protein sequence ID" value="AGS51911.1"/>
    <property type="molecule type" value="Genomic_DNA"/>
</dbReference>
<feature type="chain" id="PRO_5032681596" description="Lipoprotein" evidence="1">
    <location>
        <begin position="27"/>
        <end position="843"/>
    </location>
</feature>
<dbReference type="AlphaFoldDB" id="A0A806JYA8"/>
<feature type="signal peptide" evidence="1">
    <location>
        <begin position="1"/>
        <end position="26"/>
    </location>
</feature>
<organism evidence="2">
    <name type="scientific">uncultured bacterium contig00002</name>
    <dbReference type="NCBI Taxonomy" id="1181494"/>
    <lineage>
        <taxon>Bacteria</taxon>
        <taxon>environmental samples</taxon>
    </lineage>
</organism>
<accession>A0A806JYA8</accession>
<proteinExistence type="predicted"/>
<dbReference type="Pfam" id="PF18952">
    <property type="entry name" value="DUF5696"/>
    <property type="match status" value="1"/>
</dbReference>
<reference evidence="2" key="1">
    <citation type="submission" date="2012-03" db="EMBL/GenBank/DDBJ databases">
        <title>Functional metagenomics reveals considerable lignocellulase gene clusters in the gut microbiome of a wood-feeding higher termite.</title>
        <authorList>
            <person name="Liu N."/>
        </authorList>
    </citation>
    <scope>NUCLEOTIDE SEQUENCE</scope>
</reference>
<name>A0A806JYA8_9BACT</name>
<evidence type="ECO:0000256" key="1">
    <source>
        <dbReference type="SAM" id="SignalP"/>
    </source>
</evidence>
<keyword evidence="1" id="KW-0732">Signal</keyword>
<evidence type="ECO:0008006" key="3">
    <source>
        <dbReference type="Google" id="ProtNLM"/>
    </source>
</evidence>
<dbReference type="PROSITE" id="PS51257">
    <property type="entry name" value="PROKAR_LIPOPROTEIN"/>
    <property type="match status" value="1"/>
</dbReference>
<sequence length="843" mass="95842">MKKVIWPVCILILFLFASCNPQSRNARNVILYEHDGNTDELVLQNEYLELRFFPETTEIVITDKATGVQWRSNPVGNDPLADTVTRYLQKSLFSVEYADVTGVGQTLYSLEHSIENGNYSYGIEGGVLEVNYTVGNLERVYIIPPAANEDRMDEFLENMPAGDRAIVRSTYRLYDIDNLRSTDNRTELLTLYPDLIRRKIYVIRPDAREYQKAEFEVIFAAAGYTYDDYLDDVETYPLTAGKERPAFNVTFRYSLDGRSVVLDVPFDKITFRPDYPMTKLSILPYMGAGGFDDEGYLLVPDGSGALIYFNNGRFNQLAYSNNVYGWDEGLIRNVIIVDNKAPFPVFGVQNNGNALVCIIENGASYASVQAGVSGRNSSWNNVYPRFDIIHSALMNISGRSDRDVYLYEKAPPSGESITLRYILCNEDGYVGMAKEYRTWLLKNYPSLNNSNLSGVPIAVEIPGAVNKTQHRLGIPFDLPLKLTSYKEMLGMVEDFVKLGWKNVQLKLNGWFNRSVDHTIPTNIKLINALGSKKDFQNLMTAARQNNYAVYPEVDFFYMRDKKPFDGFNLYSDVARYVSRERIQRYPYSFVWFGERTQWGKLSYIARPQVMMDIIDNFVAKAGTYGIQNIAFRNIAAKLAGNYDERRFVSREASMTMRRDKLAELYKSGTGVMLLEGNAYAAPFADFIVDMALDDQGFGITDVSVPFYPIVLHGLVPYTGRAINLAEDYTKNLLKTIESGAGLYFSFMTEETAILQETKFRQFYANEYHKWVGDADALYKRFASDFGHLYYQAIVNHVILSPRVTVTEYEDGTAVVVNAGDYAVDYEGRNINADSYIVLRQGDR</sequence>